<evidence type="ECO:0000259" key="1">
    <source>
        <dbReference type="Pfam" id="PF00248"/>
    </source>
</evidence>
<dbReference type="PANTHER" id="PTHR43312:SF1">
    <property type="entry name" value="NADP-DEPENDENT OXIDOREDUCTASE DOMAIN-CONTAINING PROTEIN"/>
    <property type="match status" value="1"/>
</dbReference>
<accession>R4Z1T9</accession>
<dbReference type="eggNOG" id="COG0667">
    <property type="taxonomic scope" value="Bacteria"/>
</dbReference>
<dbReference type="Proteomes" id="UP000018291">
    <property type="component" value="Unassembled WGS sequence"/>
</dbReference>
<dbReference type="InterPro" id="IPR023210">
    <property type="entry name" value="NADP_OxRdtase_dom"/>
</dbReference>
<evidence type="ECO:0000313" key="3">
    <source>
        <dbReference type="Proteomes" id="UP000018291"/>
    </source>
</evidence>
<dbReference type="Gene3D" id="3.20.20.100">
    <property type="entry name" value="NADP-dependent oxidoreductase domain"/>
    <property type="match status" value="1"/>
</dbReference>
<dbReference type="InterPro" id="IPR053135">
    <property type="entry name" value="AKR2_Oxidoreductase"/>
</dbReference>
<gene>
    <name evidence="2" type="ORF">BN381_50011</name>
</gene>
<dbReference type="EMBL" id="CANL01000045">
    <property type="protein sequence ID" value="CCM64869.1"/>
    <property type="molecule type" value="Genomic_DNA"/>
</dbReference>
<keyword evidence="3" id="KW-1185">Reference proteome</keyword>
<feature type="domain" description="NADP-dependent oxidoreductase" evidence="1">
    <location>
        <begin position="12"/>
        <end position="274"/>
    </location>
</feature>
<comment type="caution">
    <text evidence="2">The sequence shown here is derived from an EMBL/GenBank/DDBJ whole genome shotgun (WGS) entry which is preliminary data.</text>
</comment>
<dbReference type="SUPFAM" id="SSF51430">
    <property type="entry name" value="NAD(P)-linked oxidoreductase"/>
    <property type="match status" value="1"/>
</dbReference>
<dbReference type="STRING" id="1229780.BN381_50011"/>
<reference evidence="2 3" key="1">
    <citation type="journal article" date="2013" name="ISME J.">
        <title>Metabolic model for the filamentous 'Candidatus Microthrix parvicella' based on genomic and metagenomic analyses.</title>
        <authorList>
            <person name="Jon McIlroy S."/>
            <person name="Kristiansen R."/>
            <person name="Albertsen M."/>
            <person name="Michael Karst S."/>
            <person name="Rossetti S."/>
            <person name="Lund Nielsen J."/>
            <person name="Tandoi V."/>
            <person name="James Seviour R."/>
            <person name="Nielsen P.H."/>
        </authorList>
    </citation>
    <scope>NUCLEOTIDE SEQUENCE [LARGE SCALE GENOMIC DNA]</scope>
    <source>
        <strain evidence="2 3">RN1</strain>
    </source>
</reference>
<dbReference type="PANTHER" id="PTHR43312">
    <property type="entry name" value="D-THREO-ALDOSE 1-DEHYDROGENASE"/>
    <property type="match status" value="1"/>
</dbReference>
<sequence length="293" mass="31243">MTETEMDEPMVLILGTAQFQSGYGIVRDLDQPGQSAAPSLLELASALGIAALDTAPAYGRAEDAIGRSGCGLPVHTKLDPKRNPAESLSQSLKDLRRDRVDVLYIHDSAEVLRPESRVVASASELVGERVGSLGASVYDLPEFAAAVDDPRIGVVQVPLNLFDRRLTQDLIASAASTGTIVYVRSVLLQGILAADPFELVGPTSPLRPYVASFAELAQRAGRTRRDLAIGWVKAISGIRGMLVGADSVIQLRELVASFNSPPLDDDLIAELEALPYPPAAQCDPRSWTIVTSS</sequence>
<protein>
    <submittedName>
        <fullName evidence="2">Putative aldo/keto reductase</fullName>
    </submittedName>
</protein>
<dbReference type="OrthoDB" id="9768851at2"/>
<dbReference type="AlphaFoldDB" id="R4Z1T9"/>
<name>R4Z1T9_9ACTN</name>
<organism evidence="2 3">
    <name type="scientific">Candidatus Neomicrothrix parvicella RN1</name>
    <dbReference type="NCBI Taxonomy" id="1229780"/>
    <lineage>
        <taxon>Bacteria</taxon>
        <taxon>Bacillati</taxon>
        <taxon>Actinomycetota</taxon>
        <taxon>Acidimicrobiia</taxon>
        <taxon>Acidimicrobiales</taxon>
        <taxon>Microthrixaceae</taxon>
        <taxon>Candidatus Neomicrothrix</taxon>
    </lineage>
</organism>
<dbReference type="InterPro" id="IPR036812">
    <property type="entry name" value="NAD(P)_OxRdtase_dom_sf"/>
</dbReference>
<proteinExistence type="predicted"/>
<dbReference type="Pfam" id="PF00248">
    <property type="entry name" value="Aldo_ket_red"/>
    <property type="match status" value="1"/>
</dbReference>
<dbReference type="HOGENOM" id="CLU_023205_11_0_11"/>
<dbReference type="CDD" id="cd19097">
    <property type="entry name" value="AKR_unchar"/>
    <property type="match status" value="1"/>
</dbReference>
<evidence type="ECO:0000313" key="2">
    <source>
        <dbReference type="EMBL" id="CCM64869.1"/>
    </source>
</evidence>